<organism evidence="2 3">
    <name type="scientific">Armillaria borealis</name>
    <dbReference type="NCBI Taxonomy" id="47425"/>
    <lineage>
        <taxon>Eukaryota</taxon>
        <taxon>Fungi</taxon>
        <taxon>Dikarya</taxon>
        <taxon>Basidiomycota</taxon>
        <taxon>Agaricomycotina</taxon>
        <taxon>Agaricomycetes</taxon>
        <taxon>Agaricomycetidae</taxon>
        <taxon>Agaricales</taxon>
        <taxon>Marasmiineae</taxon>
        <taxon>Physalacriaceae</taxon>
        <taxon>Armillaria</taxon>
    </lineage>
</organism>
<evidence type="ECO:0000313" key="2">
    <source>
        <dbReference type="EMBL" id="KAK0431244.1"/>
    </source>
</evidence>
<feature type="signal peptide" evidence="1">
    <location>
        <begin position="1"/>
        <end position="16"/>
    </location>
</feature>
<dbReference type="AlphaFoldDB" id="A0AA39IY13"/>
<accession>A0AA39IY13</accession>
<dbReference type="EMBL" id="JAUEPT010000119">
    <property type="protein sequence ID" value="KAK0431244.1"/>
    <property type="molecule type" value="Genomic_DNA"/>
</dbReference>
<feature type="chain" id="PRO_5041310801" evidence="1">
    <location>
        <begin position="17"/>
        <end position="171"/>
    </location>
</feature>
<proteinExistence type="predicted"/>
<reference evidence="2" key="1">
    <citation type="submission" date="2023-06" db="EMBL/GenBank/DDBJ databases">
        <authorList>
            <consortium name="Lawrence Berkeley National Laboratory"/>
            <person name="Ahrendt S."/>
            <person name="Sahu N."/>
            <person name="Indic B."/>
            <person name="Wong-Bajracharya J."/>
            <person name="Merenyi Z."/>
            <person name="Ke H.-M."/>
            <person name="Monk M."/>
            <person name="Kocsube S."/>
            <person name="Drula E."/>
            <person name="Lipzen A."/>
            <person name="Balint B."/>
            <person name="Henrissat B."/>
            <person name="Andreopoulos B."/>
            <person name="Martin F.M."/>
            <person name="Harder C.B."/>
            <person name="Rigling D."/>
            <person name="Ford K.L."/>
            <person name="Foster G.D."/>
            <person name="Pangilinan J."/>
            <person name="Papanicolaou A."/>
            <person name="Barry K."/>
            <person name="LaButti K."/>
            <person name="Viragh M."/>
            <person name="Koriabine M."/>
            <person name="Yan M."/>
            <person name="Riley R."/>
            <person name="Champramary S."/>
            <person name="Plett K.L."/>
            <person name="Tsai I.J."/>
            <person name="Slot J."/>
            <person name="Sipos G."/>
            <person name="Plett J."/>
            <person name="Nagy L.G."/>
            <person name="Grigoriev I.V."/>
        </authorList>
    </citation>
    <scope>NUCLEOTIDE SEQUENCE</scope>
    <source>
        <strain evidence="2">FPL87.14</strain>
    </source>
</reference>
<comment type="caution">
    <text evidence="2">The sequence shown here is derived from an EMBL/GenBank/DDBJ whole genome shotgun (WGS) entry which is preliminary data.</text>
</comment>
<keyword evidence="1" id="KW-0732">Signal</keyword>
<dbReference type="Proteomes" id="UP001175226">
    <property type="component" value="Unassembled WGS sequence"/>
</dbReference>
<keyword evidence="3" id="KW-1185">Reference proteome</keyword>
<name>A0AA39IY13_9AGAR</name>
<sequence length="171" mass="18435">MLFGSLFLSLVALVYSTPTSSTGDPVVDLSIGPISDITVDISLKSLINNLVDVSFTVTNFIPAELTLDRIVTSAGVNNTVYASLDHNFTQPLVIPFFGHENTGIIQNVLLTQGALASLEIVPLKYLDVFNTTMYLRWGTVSGANGIPWNHTVTQSDVSTTYKLTLGKEDAP</sequence>
<evidence type="ECO:0000256" key="1">
    <source>
        <dbReference type="SAM" id="SignalP"/>
    </source>
</evidence>
<gene>
    <name evidence="2" type="ORF">EV421DRAFT_178476</name>
</gene>
<protein>
    <submittedName>
        <fullName evidence="2">Uncharacterized protein</fullName>
    </submittedName>
</protein>
<evidence type="ECO:0000313" key="3">
    <source>
        <dbReference type="Proteomes" id="UP001175226"/>
    </source>
</evidence>